<name>A0A2P6PJD2_ROSCH</name>
<sequence>MILFLHYETSLAVESQPKQVRTLNSVLIISSRICVILNSKFLLHLLDWLGYSLKKGESSCQFLIICGGIWFVVFNRFDLQRELDSSVLFCWRRRKIWVVHIEGREV</sequence>
<gene>
    <name evidence="1" type="ORF">RchiOBHm_Chr6g0245771</name>
</gene>
<proteinExistence type="predicted"/>
<dbReference type="Gramene" id="PRQ22028">
    <property type="protein sequence ID" value="PRQ22028"/>
    <property type="gene ID" value="RchiOBHm_Chr6g0245771"/>
</dbReference>
<comment type="caution">
    <text evidence="1">The sequence shown here is derived from an EMBL/GenBank/DDBJ whole genome shotgun (WGS) entry which is preliminary data.</text>
</comment>
<accession>A0A2P6PJD2</accession>
<organism evidence="1 2">
    <name type="scientific">Rosa chinensis</name>
    <name type="common">China rose</name>
    <dbReference type="NCBI Taxonomy" id="74649"/>
    <lineage>
        <taxon>Eukaryota</taxon>
        <taxon>Viridiplantae</taxon>
        <taxon>Streptophyta</taxon>
        <taxon>Embryophyta</taxon>
        <taxon>Tracheophyta</taxon>
        <taxon>Spermatophyta</taxon>
        <taxon>Magnoliopsida</taxon>
        <taxon>eudicotyledons</taxon>
        <taxon>Gunneridae</taxon>
        <taxon>Pentapetalae</taxon>
        <taxon>rosids</taxon>
        <taxon>fabids</taxon>
        <taxon>Rosales</taxon>
        <taxon>Rosaceae</taxon>
        <taxon>Rosoideae</taxon>
        <taxon>Rosoideae incertae sedis</taxon>
        <taxon>Rosa</taxon>
    </lineage>
</organism>
<dbReference type="EMBL" id="PDCK01000044">
    <property type="protein sequence ID" value="PRQ22028.1"/>
    <property type="molecule type" value="Genomic_DNA"/>
</dbReference>
<evidence type="ECO:0000313" key="1">
    <source>
        <dbReference type="EMBL" id="PRQ22028.1"/>
    </source>
</evidence>
<reference evidence="1 2" key="1">
    <citation type="journal article" date="2018" name="Nat. Genet.">
        <title>The Rosa genome provides new insights in the design of modern roses.</title>
        <authorList>
            <person name="Bendahmane M."/>
        </authorList>
    </citation>
    <scope>NUCLEOTIDE SEQUENCE [LARGE SCALE GENOMIC DNA]</scope>
    <source>
        <strain evidence="2">cv. Old Blush</strain>
    </source>
</reference>
<protein>
    <submittedName>
        <fullName evidence="1">Uncharacterized protein</fullName>
    </submittedName>
</protein>
<dbReference type="AlphaFoldDB" id="A0A2P6PJD2"/>
<keyword evidence="2" id="KW-1185">Reference proteome</keyword>
<evidence type="ECO:0000313" key="2">
    <source>
        <dbReference type="Proteomes" id="UP000238479"/>
    </source>
</evidence>
<dbReference type="Proteomes" id="UP000238479">
    <property type="component" value="Chromosome 6"/>
</dbReference>